<protein>
    <recommendedName>
        <fullName evidence="3 9">4-diphosphocytidyl-2-C-methyl-D-erythritol kinase</fullName>
        <shortName evidence="9">CMK</shortName>
        <ecNumber evidence="2 9">2.7.1.148</ecNumber>
    </recommendedName>
    <alternativeName>
        <fullName evidence="8 9">4-(cytidine-5'-diphospho)-2-C-methyl-D-erythritol kinase</fullName>
    </alternativeName>
</protein>
<dbReference type="InterPro" id="IPR006204">
    <property type="entry name" value="GHMP_kinase_N_dom"/>
</dbReference>
<dbReference type="InterPro" id="IPR004424">
    <property type="entry name" value="IspE"/>
</dbReference>
<dbReference type="PANTHER" id="PTHR43527">
    <property type="entry name" value="4-DIPHOSPHOCYTIDYL-2-C-METHYL-D-ERYTHRITOL KINASE, CHLOROPLASTIC"/>
    <property type="match status" value="1"/>
</dbReference>
<keyword evidence="9" id="KW-0414">Isoprene biosynthesis</keyword>
<dbReference type="HAMAP" id="MF_00061">
    <property type="entry name" value="IspE"/>
    <property type="match status" value="1"/>
</dbReference>
<dbReference type="InterPro" id="IPR020568">
    <property type="entry name" value="Ribosomal_Su5_D2-typ_SF"/>
</dbReference>
<dbReference type="GO" id="GO:0005524">
    <property type="term" value="F:ATP binding"/>
    <property type="evidence" value="ECO:0007669"/>
    <property type="project" value="UniProtKB-UniRule"/>
</dbReference>
<evidence type="ECO:0000259" key="11">
    <source>
        <dbReference type="Pfam" id="PF08544"/>
    </source>
</evidence>
<dbReference type="GeneID" id="85014037"/>
<evidence type="ECO:0000256" key="1">
    <source>
        <dbReference type="ARBA" id="ARBA00009684"/>
    </source>
</evidence>
<evidence type="ECO:0000256" key="8">
    <source>
        <dbReference type="ARBA" id="ARBA00032554"/>
    </source>
</evidence>
<evidence type="ECO:0000256" key="4">
    <source>
        <dbReference type="ARBA" id="ARBA00022679"/>
    </source>
</evidence>
<evidence type="ECO:0000256" key="9">
    <source>
        <dbReference type="HAMAP-Rule" id="MF_00061"/>
    </source>
</evidence>
<keyword evidence="4 9" id="KW-0808">Transferase</keyword>
<dbReference type="InterPro" id="IPR036554">
    <property type="entry name" value="GHMP_kinase_C_sf"/>
</dbReference>
<evidence type="ECO:0000256" key="7">
    <source>
        <dbReference type="ARBA" id="ARBA00022840"/>
    </source>
</evidence>
<feature type="active site" evidence="9">
    <location>
        <position position="11"/>
    </location>
</feature>
<proteinExistence type="inferred from homology"/>
<dbReference type="Proteomes" id="UP000522163">
    <property type="component" value="Unassembled WGS sequence"/>
</dbReference>
<comment type="pathway">
    <text evidence="9">Isoprenoid biosynthesis; isopentenyl diphosphate biosynthesis via DXP pathway; isopentenyl diphosphate from 1-deoxy-D-xylulose 5-phosphate: step 3/6.</text>
</comment>
<dbReference type="GO" id="GO:0019288">
    <property type="term" value="P:isopentenyl diphosphate biosynthetic process, methylerythritol 4-phosphate pathway"/>
    <property type="evidence" value="ECO:0007669"/>
    <property type="project" value="UniProtKB-UniRule"/>
</dbReference>
<name>A0A7W9SET5_9FIRM</name>
<dbReference type="PIRSF" id="PIRSF010376">
    <property type="entry name" value="IspE"/>
    <property type="match status" value="1"/>
</dbReference>
<dbReference type="UniPathway" id="UPA00056">
    <property type="reaction ID" value="UER00094"/>
</dbReference>
<evidence type="ECO:0000256" key="3">
    <source>
        <dbReference type="ARBA" id="ARBA00017473"/>
    </source>
</evidence>
<dbReference type="NCBIfam" id="TIGR00154">
    <property type="entry name" value="ispE"/>
    <property type="match status" value="1"/>
</dbReference>
<dbReference type="Gene3D" id="3.30.230.10">
    <property type="match status" value="1"/>
</dbReference>
<feature type="binding site" evidence="9">
    <location>
        <begin position="95"/>
        <end position="105"/>
    </location>
    <ligand>
        <name>ATP</name>
        <dbReference type="ChEBI" id="CHEBI:30616"/>
    </ligand>
</feature>
<feature type="domain" description="GHMP kinase C-terminal" evidence="11">
    <location>
        <begin position="204"/>
        <end position="276"/>
    </location>
</feature>
<gene>
    <name evidence="9" type="primary">ispE</name>
    <name evidence="12" type="ORF">HNQ46_000474</name>
</gene>
<dbReference type="GO" id="GO:0016114">
    <property type="term" value="P:terpenoid biosynthetic process"/>
    <property type="evidence" value="ECO:0007669"/>
    <property type="project" value="UniProtKB-UniRule"/>
</dbReference>
<dbReference type="Gene3D" id="3.30.70.890">
    <property type="entry name" value="GHMP kinase, C-terminal domain"/>
    <property type="match status" value="1"/>
</dbReference>
<organism evidence="12 13">
    <name type="scientific">Oribacterium sinus</name>
    <dbReference type="NCBI Taxonomy" id="237576"/>
    <lineage>
        <taxon>Bacteria</taxon>
        <taxon>Bacillati</taxon>
        <taxon>Bacillota</taxon>
        <taxon>Clostridia</taxon>
        <taxon>Lachnospirales</taxon>
        <taxon>Lachnospiraceae</taxon>
        <taxon>Oribacterium</taxon>
    </lineage>
</organism>
<keyword evidence="6 9" id="KW-0418">Kinase</keyword>
<comment type="caution">
    <text evidence="12">The sequence shown here is derived from an EMBL/GenBank/DDBJ whole genome shotgun (WGS) entry which is preliminary data.</text>
</comment>
<dbReference type="EMBL" id="JACHHH010000002">
    <property type="protein sequence ID" value="MBB6040511.1"/>
    <property type="molecule type" value="Genomic_DNA"/>
</dbReference>
<dbReference type="InterPro" id="IPR013750">
    <property type="entry name" value="GHMP_kinase_C_dom"/>
</dbReference>
<keyword evidence="7 9" id="KW-0067">ATP-binding</keyword>
<dbReference type="Pfam" id="PF00288">
    <property type="entry name" value="GHMP_kinases_N"/>
    <property type="match status" value="1"/>
</dbReference>
<evidence type="ECO:0000256" key="6">
    <source>
        <dbReference type="ARBA" id="ARBA00022777"/>
    </source>
</evidence>
<comment type="similarity">
    <text evidence="1 9">Belongs to the GHMP kinase family. IspE subfamily.</text>
</comment>
<dbReference type="SUPFAM" id="SSF54211">
    <property type="entry name" value="Ribosomal protein S5 domain 2-like"/>
    <property type="match status" value="1"/>
</dbReference>
<evidence type="ECO:0000313" key="13">
    <source>
        <dbReference type="Proteomes" id="UP000522163"/>
    </source>
</evidence>
<dbReference type="Pfam" id="PF08544">
    <property type="entry name" value="GHMP_kinases_C"/>
    <property type="match status" value="1"/>
</dbReference>
<accession>A0A7W9SET5</accession>
<evidence type="ECO:0000256" key="2">
    <source>
        <dbReference type="ARBA" id="ARBA00012052"/>
    </source>
</evidence>
<dbReference type="EC" id="2.7.1.148" evidence="2 9"/>
<dbReference type="InterPro" id="IPR014721">
    <property type="entry name" value="Ribsml_uS5_D2-typ_fold_subgr"/>
</dbReference>
<dbReference type="AlphaFoldDB" id="A0A7W9SET5"/>
<dbReference type="RefSeq" id="WP_183682503.1">
    <property type="nucleotide sequence ID" value="NZ_JACHHH010000002.1"/>
</dbReference>
<comment type="function">
    <text evidence="9">Catalyzes the phosphorylation of the position 2 hydroxy group of 4-diphosphocytidyl-2C-methyl-D-erythritol.</text>
</comment>
<dbReference type="SUPFAM" id="SSF55060">
    <property type="entry name" value="GHMP Kinase, C-terminal domain"/>
    <property type="match status" value="1"/>
</dbReference>
<evidence type="ECO:0000313" key="12">
    <source>
        <dbReference type="EMBL" id="MBB6040511.1"/>
    </source>
</evidence>
<dbReference type="PANTHER" id="PTHR43527:SF2">
    <property type="entry name" value="4-DIPHOSPHOCYTIDYL-2-C-METHYL-D-ERYTHRITOL KINASE, CHLOROPLASTIC"/>
    <property type="match status" value="1"/>
</dbReference>
<comment type="catalytic activity">
    <reaction evidence="9">
        <text>4-CDP-2-C-methyl-D-erythritol + ATP = 4-CDP-2-C-methyl-D-erythritol 2-phosphate + ADP + H(+)</text>
        <dbReference type="Rhea" id="RHEA:18437"/>
        <dbReference type="ChEBI" id="CHEBI:15378"/>
        <dbReference type="ChEBI" id="CHEBI:30616"/>
        <dbReference type="ChEBI" id="CHEBI:57823"/>
        <dbReference type="ChEBI" id="CHEBI:57919"/>
        <dbReference type="ChEBI" id="CHEBI:456216"/>
        <dbReference type="EC" id="2.7.1.148"/>
    </reaction>
</comment>
<feature type="domain" description="GHMP kinase N-terminal" evidence="10">
    <location>
        <begin position="67"/>
        <end position="145"/>
    </location>
</feature>
<dbReference type="GO" id="GO:0050515">
    <property type="term" value="F:4-(cytidine 5'-diphospho)-2-C-methyl-D-erythritol kinase activity"/>
    <property type="evidence" value="ECO:0007669"/>
    <property type="project" value="UniProtKB-UniRule"/>
</dbReference>
<feature type="active site" evidence="9">
    <location>
        <position position="137"/>
    </location>
</feature>
<sequence>MEEQQIQAYGKINLSLDVKRKRPDGYHDVCMVMQTVKLHDRIFLTREKTPGIRLSSNLDFLPTGEDNLMVKAAKLLAEEFSIKEGLSFRLEKRIPVSGGMAGGSTDAAAVLHLMNQVYALGLSVKDLEKRGVKLGADVPFCLHRGCYLSEGIGEILTPLPNLPACILLLAKPAFSLSTKAVYEALNVSAIPKEEHPDVEKFLYFLKKGDLSEITPLMGNILEKVSIAMRPEIQVLKERLLSYGAEVALMSGSGPTVFALFPLEHKVRAEKAYQALRYGEDRHLAQQVYLTEPWAEEGGIDE</sequence>
<keyword evidence="5 9" id="KW-0547">Nucleotide-binding</keyword>
<evidence type="ECO:0000256" key="5">
    <source>
        <dbReference type="ARBA" id="ARBA00022741"/>
    </source>
</evidence>
<evidence type="ECO:0000259" key="10">
    <source>
        <dbReference type="Pfam" id="PF00288"/>
    </source>
</evidence>
<reference evidence="12 13" key="1">
    <citation type="submission" date="2020-08" db="EMBL/GenBank/DDBJ databases">
        <title>Genomic Encyclopedia of Type Strains, Phase IV (KMG-IV): sequencing the most valuable type-strain genomes for metagenomic binning, comparative biology and taxonomic classification.</title>
        <authorList>
            <person name="Goeker M."/>
        </authorList>
    </citation>
    <scope>NUCLEOTIDE SEQUENCE [LARGE SCALE GENOMIC DNA]</scope>
    <source>
        <strain evidence="12 13">DSM 17245</strain>
    </source>
</reference>